<dbReference type="KEGG" id="gsu:GSU2145"/>
<evidence type="ECO:0000313" key="7">
    <source>
        <dbReference type="Proteomes" id="UP000000577"/>
    </source>
</evidence>
<dbReference type="PROSITE" id="PS51755">
    <property type="entry name" value="OMPR_PHOB"/>
    <property type="match status" value="1"/>
</dbReference>
<dbReference type="PANTHER" id="PTHR48111:SF59">
    <property type="entry name" value="TRANSCRIPTIONAL REGULATORY PROTEIN BAER"/>
    <property type="match status" value="1"/>
</dbReference>
<dbReference type="Gene3D" id="1.10.10.10">
    <property type="entry name" value="Winged helix-like DNA-binding domain superfamily/Winged helix DNA-binding domain"/>
    <property type="match status" value="1"/>
</dbReference>
<keyword evidence="7" id="KW-1185">Reference proteome</keyword>
<sequence>MNNYILLVEDDAGIAEVALAYLENAGLKVVHVTTGRDALDNSRAESPLLVVLDLMLPDLSGEAVCRELKETADIPVVIITAKASEEERLAGFALGADDYVVKPFSPRELVARVQAVLKRAGKNADGGKRLSFNRGELVVDDRNYTVTCRGTSVKLTAVEFKVLHTLAARPQKTFTREELVDRAMGYQFEGYERNIDSHIKNIRHKLSDSPKAPTYVITVYGLGYRFGGVPDV</sequence>
<dbReference type="Pfam" id="PF00486">
    <property type="entry name" value="Trans_reg_C"/>
    <property type="match status" value="1"/>
</dbReference>
<dbReference type="Pfam" id="PF00072">
    <property type="entry name" value="Response_reg"/>
    <property type="match status" value="1"/>
</dbReference>
<dbReference type="AlphaFoldDB" id="Q74B96"/>
<dbReference type="InterPro" id="IPR011006">
    <property type="entry name" value="CheY-like_superfamily"/>
</dbReference>
<dbReference type="OrthoDB" id="9793321at2"/>
<dbReference type="InterPro" id="IPR016032">
    <property type="entry name" value="Sig_transdc_resp-reg_C-effctor"/>
</dbReference>
<keyword evidence="1 3" id="KW-0238">DNA-binding</keyword>
<dbReference type="GO" id="GO:0032993">
    <property type="term" value="C:protein-DNA complex"/>
    <property type="evidence" value="ECO:0000318"/>
    <property type="project" value="GO_Central"/>
</dbReference>
<dbReference type="InterPro" id="IPR001789">
    <property type="entry name" value="Sig_transdc_resp-reg_receiver"/>
</dbReference>
<feature type="modified residue" description="4-aspartylphosphate" evidence="2">
    <location>
        <position position="53"/>
    </location>
</feature>
<dbReference type="SMART" id="SM00862">
    <property type="entry name" value="Trans_reg_C"/>
    <property type="match status" value="1"/>
</dbReference>
<dbReference type="InterPro" id="IPR039420">
    <property type="entry name" value="WalR-like"/>
</dbReference>
<proteinExistence type="predicted"/>
<gene>
    <name evidence="6" type="ordered locus">GSU2145</name>
</gene>
<dbReference type="SMR" id="Q74B96"/>
<dbReference type="PATRIC" id="fig|243231.5.peg.2177"/>
<dbReference type="STRING" id="243231.GSU2145"/>
<evidence type="ECO:0000259" key="5">
    <source>
        <dbReference type="PROSITE" id="PS51755"/>
    </source>
</evidence>
<dbReference type="GO" id="GO:0005829">
    <property type="term" value="C:cytosol"/>
    <property type="evidence" value="ECO:0000318"/>
    <property type="project" value="GO_Central"/>
</dbReference>
<dbReference type="HOGENOM" id="CLU_000445_30_4_7"/>
<evidence type="ECO:0000256" key="3">
    <source>
        <dbReference type="PROSITE-ProRule" id="PRU01091"/>
    </source>
</evidence>
<evidence type="ECO:0000259" key="4">
    <source>
        <dbReference type="PROSITE" id="PS50110"/>
    </source>
</evidence>
<feature type="DNA-binding region" description="OmpR/PhoB-type" evidence="3">
    <location>
        <begin position="127"/>
        <end position="228"/>
    </location>
</feature>
<name>Q74B96_GEOSL</name>
<feature type="domain" description="OmpR/PhoB-type" evidence="5">
    <location>
        <begin position="127"/>
        <end position="228"/>
    </location>
</feature>
<dbReference type="Gene3D" id="3.40.50.2300">
    <property type="match status" value="1"/>
</dbReference>
<dbReference type="EnsemblBacteria" id="AAR35521">
    <property type="protein sequence ID" value="AAR35521"/>
    <property type="gene ID" value="GSU2145"/>
</dbReference>
<feature type="domain" description="Response regulatory" evidence="4">
    <location>
        <begin position="4"/>
        <end position="117"/>
    </location>
</feature>
<dbReference type="Proteomes" id="UP000000577">
    <property type="component" value="Chromosome"/>
</dbReference>
<reference evidence="6 7" key="2">
    <citation type="journal article" date="2012" name="BMC Genomics">
        <title>Comparative genomic analysis of Geobacter sulfurreducens KN400, a strain with enhanced capacity for extracellular electron transfer and electricity production.</title>
        <authorList>
            <person name="Butler J.E."/>
            <person name="Young N.D."/>
            <person name="Aklujkar M."/>
            <person name="Lovley D.R."/>
        </authorList>
    </citation>
    <scope>NUCLEOTIDE SEQUENCE [LARGE SCALE GENOMIC DNA]</scope>
    <source>
        <strain evidence="7">ATCC 51573 / DSM 12127 / PCA</strain>
    </source>
</reference>
<dbReference type="GO" id="GO:0000976">
    <property type="term" value="F:transcription cis-regulatory region binding"/>
    <property type="evidence" value="ECO:0000318"/>
    <property type="project" value="GO_Central"/>
</dbReference>
<accession>Q74B96</accession>
<dbReference type="InterPro" id="IPR036388">
    <property type="entry name" value="WH-like_DNA-bd_sf"/>
</dbReference>
<protein>
    <submittedName>
        <fullName evidence="6">Winged-helix transcriptional response regulator</fullName>
    </submittedName>
</protein>
<keyword evidence="2" id="KW-0597">Phosphoprotein</keyword>
<dbReference type="PANTHER" id="PTHR48111">
    <property type="entry name" value="REGULATOR OF RPOS"/>
    <property type="match status" value="1"/>
</dbReference>
<dbReference type="InterPro" id="IPR001867">
    <property type="entry name" value="OmpR/PhoB-type_DNA-bd"/>
</dbReference>
<evidence type="ECO:0000313" key="6">
    <source>
        <dbReference type="EMBL" id="AAR35521.1"/>
    </source>
</evidence>
<reference evidence="6 7" key="1">
    <citation type="journal article" date="2003" name="Science">
        <title>Genome of Geobacter sulfurreducens: metal reduction in subsurface environments.</title>
        <authorList>
            <person name="Methe B.A."/>
            <person name="Nelson K.E."/>
            <person name="Eisen J.A."/>
            <person name="Paulsen I.T."/>
            <person name="Nelson W."/>
            <person name="Heidelberg J.F."/>
            <person name="Wu D."/>
            <person name="Wu M."/>
            <person name="Ward N."/>
            <person name="Beanan M.J."/>
            <person name="Dodson R.J."/>
            <person name="Madupu R."/>
            <person name="Brinkac L.M."/>
            <person name="Daugherty S.C."/>
            <person name="DeBoy R.T."/>
            <person name="Durkin A.S."/>
            <person name="Gwinn M."/>
            <person name="Kolonay J.F."/>
            <person name="Sullivan S.A."/>
            <person name="Haft D.H."/>
            <person name="Selengut J."/>
            <person name="Davidsen T.M."/>
            <person name="Zafar N."/>
            <person name="White O."/>
            <person name="Tran B."/>
            <person name="Romero C."/>
            <person name="Forberger H.A."/>
            <person name="Weidman J."/>
            <person name="Khouri H."/>
            <person name="Feldblyum T.V."/>
            <person name="Utterback T.R."/>
            <person name="Van Aken S.E."/>
            <person name="Lovley D.R."/>
            <person name="Fraser C.M."/>
        </authorList>
    </citation>
    <scope>NUCLEOTIDE SEQUENCE [LARGE SCALE GENOMIC DNA]</scope>
    <source>
        <strain evidence="7">ATCC 51573 / DSM 12127 / PCA</strain>
    </source>
</reference>
<dbReference type="eggNOG" id="COG0745">
    <property type="taxonomic scope" value="Bacteria"/>
</dbReference>
<organism evidence="6 7">
    <name type="scientific">Geobacter sulfurreducens (strain ATCC 51573 / DSM 12127 / PCA)</name>
    <dbReference type="NCBI Taxonomy" id="243231"/>
    <lineage>
        <taxon>Bacteria</taxon>
        <taxon>Pseudomonadati</taxon>
        <taxon>Thermodesulfobacteriota</taxon>
        <taxon>Desulfuromonadia</taxon>
        <taxon>Geobacterales</taxon>
        <taxon>Geobacteraceae</taxon>
        <taxon>Geobacter</taxon>
    </lineage>
</organism>
<dbReference type="PROSITE" id="PS50110">
    <property type="entry name" value="RESPONSE_REGULATORY"/>
    <property type="match status" value="1"/>
</dbReference>
<dbReference type="GO" id="GO:0006355">
    <property type="term" value="P:regulation of DNA-templated transcription"/>
    <property type="evidence" value="ECO:0000318"/>
    <property type="project" value="GO_Central"/>
</dbReference>
<dbReference type="SUPFAM" id="SSF52172">
    <property type="entry name" value="CheY-like"/>
    <property type="match status" value="1"/>
</dbReference>
<evidence type="ECO:0000256" key="1">
    <source>
        <dbReference type="ARBA" id="ARBA00023125"/>
    </source>
</evidence>
<dbReference type="Gene3D" id="6.10.250.690">
    <property type="match status" value="1"/>
</dbReference>
<dbReference type="SUPFAM" id="SSF46894">
    <property type="entry name" value="C-terminal effector domain of the bipartite response regulators"/>
    <property type="match status" value="1"/>
</dbReference>
<evidence type="ECO:0000256" key="2">
    <source>
        <dbReference type="PROSITE-ProRule" id="PRU00169"/>
    </source>
</evidence>
<dbReference type="GO" id="GO:0000156">
    <property type="term" value="F:phosphorelay response regulator activity"/>
    <property type="evidence" value="ECO:0000318"/>
    <property type="project" value="GO_Central"/>
</dbReference>
<dbReference type="InParanoid" id="Q74B96"/>
<dbReference type="EMBL" id="AE017180">
    <property type="protein sequence ID" value="AAR35521.1"/>
    <property type="molecule type" value="Genomic_DNA"/>
</dbReference>
<dbReference type="CDD" id="cd00383">
    <property type="entry name" value="trans_reg_C"/>
    <property type="match status" value="1"/>
</dbReference>
<dbReference type="SMART" id="SM00448">
    <property type="entry name" value="REC"/>
    <property type="match status" value="1"/>
</dbReference>